<gene>
    <name evidence="2" type="ORF">BN12_10076</name>
</gene>
<dbReference type="STRING" id="1194083.BN12_10076"/>
<dbReference type="InterPro" id="IPR010093">
    <property type="entry name" value="SinI_DNA-bd"/>
</dbReference>
<evidence type="ECO:0000313" key="2">
    <source>
        <dbReference type="EMBL" id="CCH75929.1"/>
    </source>
</evidence>
<dbReference type="NCBIfam" id="TIGR01764">
    <property type="entry name" value="excise"/>
    <property type="match status" value="1"/>
</dbReference>
<accession>A0A077LV81</accession>
<keyword evidence="3" id="KW-1185">Reference proteome</keyword>
<dbReference type="GO" id="GO:0003677">
    <property type="term" value="F:DNA binding"/>
    <property type="evidence" value="ECO:0007669"/>
    <property type="project" value="InterPro"/>
</dbReference>
<name>A0A077LV81_9MICO</name>
<evidence type="ECO:0000259" key="1">
    <source>
        <dbReference type="Pfam" id="PF12728"/>
    </source>
</evidence>
<protein>
    <submittedName>
        <fullName evidence="2">DNA binding domain, excisionase family</fullName>
    </submittedName>
</protein>
<sequence>MDEKLLYRVSDVAACLSLSRTKVYELVRSGTLPSVRIGSTRRVRGADLAAYVDSLERVSAEVLAEAVVAR</sequence>
<dbReference type="OrthoDB" id="3789380at2"/>
<evidence type="ECO:0000313" key="3">
    <source>
        <dbReference type="Proteomes" id="UP000035721"/>
    </source>
</evidence>
<comment type="caution">
    <text evidence="2">The sequence shown here is derived from an EMBL/GenBank/DDBJ whole genome shotgun (WGS) entry which is preliminary data.</text>
</comment>
<dbReference type="RefSeq" id="WP_048555836.1">
    <property type="nucleotide sequence ID" value="NZ_HF570958.1"/>
</dbReference>
<organism evidence="2 3">
    <name type="scientific">Nostocoides japonicum T1-X7</name>
    <dbReference type="NCBI Taxonomy" id="1194083"/>
    <lineage>
        <taxon>Bacteria</taxon>
        <taxon>Bacillati</taxon>
        <taxon>Actinomycetota</taxon>
        <taxon>Actinomycetes</taxon>
        <taxon>Micrococcales</taxon>
        <taxon>Intrasporangiaceae</taxon>
        <taxon>Nostocoides</taxon>
    </lineage>
</organism>
<dbReference type="InterPro" id="IPR009061">
    <property type="entry name" value="DNA-bd_dom_put_sf"/>
</dbReference>
<dbReference type="Proteomes" id="UP000035721">
    <property type="component" value="Unassembled WGS sequence"/>
</dbReference>
<dbReference type="Pfam" id="PF12728">
    <property type="entry name" value="HTH_17"/>
    <property type="match status" value="1"/>
</dbReference>
<dbReference type="AlphaFoldDB" id="A0A077LV81"/>
<dbReference type="SUPFAM" id="SSF46955">
    <property type="entry name" value="Putative DNA-binding domain"/>
    <property type="match status" value="1"/>
</dbReference>
<reference evidence="2 3" key="1">
    <citation type="journal article" date="2013" name="ISME J.">
        <title>A metabolic model for members of the genus Tetrasphaera involved in enhanced biological phosphorus removal.</title>
        <authorList>
            <person name="Kristiansen R."/>
            <person name="Nguyen H.T.T."/>
            <person name="Saunders A.M."/>
            <person name="Nielsen J.L."/>
            <person name="Wimmer R."/>
            <person name="Le V.Q."/>
            <person name="McIlroy S.J."/>
            <person name="Petrovski S."/>
            <person name="Seviour R.J."/>
            <person name="Calteau A."/>
            <person name="Nielsen K.L."/>
            <person name="Nielsen P.H."/>
        </authorList>
    </citation>
    <scope>NUCLEOTIDE SEQUENCE [LARGE SCALE GENOMIC DNA]</scope>
    <source>
        <strain evidence="2 3">T1-X7</strain>
    </source>
</reference>
<proteinExistence type="predicted"/>
<feature type="domain" description="Helix-turn-helix" evidence="1">
    <location>
        <begin position="6"/>
        <end position="53"/>
    </location>
</feature>
<dbReference type="EMBL" id="CAJB01000001">
    <property type="protein sequence ID" value="CCH75929.1"/>
    <property type="molecule type" value="Genomic_DNA"/>
</dbReference>
<dbReference type="InterPro" id="IPR041657">
    <property type="entry name" value="HTH_17"/>
</dbReference>